<sequence>MKNLKAACIWTATIILMSLLSHSPPAWAAKYELTRNSIEEAKEINAAEISLYRVKLGDPEATAVEALVEARISGVRAEQEGTFILLWDKENPTGAMAGVRITDGKVDLIFINNRFAHKVRGIFRHVLGAKSTKEIRDLLGPEDFPNETLMGAKLLYEKQGFLVNFLERQVNVEFCLGCQDLFSGF</sequence>
<proteinExistence type="predicted"/>
<evidence type="ECO:0000256" key="1">
    <source>
        <dbReference type="SAM" id="SignalP"/>
    </source>
</evidence>
<name>A0AA96GFC9_9BACT</name>
<dbReference type="EMBL" id="CP116968">
    <property type="protein sequence ID" value="WNM61284.1"/>
    <property type="molecule type" value="Genomic_DNA"/>
</dbReference>
<feature type="signal peptide" evidence="1">
    <location>
        <begin position="1"/>
        <end position="28"/>
    </location>
</feature>
<protein>
    <submittedName>
        <fullName evidence="2">Uncharacterized protein</fullName>
    </submittedName>
</protein>
<keyword evidence="3" id="KW-1185">Reference proteome</keyword>
<keyword evidence="1" id="KW-0732">Signal</keyword>
<organism evidence="2 3">
    <name type="scientific">Candidatus Nitrospira neomarina</name>
    <dbReference type="NCBI Taxonomy" id="3020899"/>
    <lineage>
        <taxon>Bacteria</taxon>
        <taxon>Pseudomonadati</taxon>
        <taxon>Nitrospirota</taxon>
        <taxon>Nitrospiria</taxon>
        <taxon>Nitrospirales</taxon>
        <taxon>Nitrospiraceae</taxon>
        <taxon>Nitrospira</taxon>
    </lineage>
</organism>
<dbReference type="Proteomes" id="UP001302494">
    <property type="component" value="Chromosome"/>
</dbReference>
<dbReference type="AlphaFoldDB" id="A0AA96GFC9"/>
<evidence type="ECO:0000313" key="3">
    <source>
        <dbReference type="Proteomes" id="UP001302494"/>
    </source>
</evidence>
<accession>A0AA96GFC9</accession>
<feature type="chain" id="PRO_5041655735" evidence="1">
    <location>
        <begin position="29"/>
        <end position="185"/>
    </location>
</feature>
<dbReference type="KEGG" id="nneo:PQG83_16220"/>
<gene>
    <name evidence="2" type="ORF">PQG83_16220</name>
</gene>
<reference evidence="2 3" key="1">
    <citation type="submission" date="2023-01" db="EMBL/GenBank/DDBJ databases">
        <title>Cultivation and genomic characterization of new, ubiquitous marine nitrite-oxidizing bacteria from the Nitrospirales.</title>
        <authorList>
            <person name="Mueller A.J."/>
            <person name="Daebeler A."/>
            <person name="Herbold C.W."/>
            <person name="Kirkegaard R.H."/>
            <person name="Daims H."/>
        </authorList>
    </citation>
    <scope>NUCLEOTIDE SEQUENCE [LARGE SCALE GENOMIC DNA]</scope>
    <source>
        <strain evidence="2 3">DK</strain>
    </source>
</reference>
<evidence type="ECO:0000313" key="2">
    <source>
        <dbReference type="EMBL" id="WNM61284.1"/>
    </source>
</evidence>
<dbReference type="RefSeq" id="WP_312743215.1">
    <property type="nucleotide sequence ID" value="NZ_CP116968.1"/>
</dbReference>